<gene>
    <name evidence="1" type="ORF">ACAOBT_LOCUS8595</name>
</gene>
<name>A0A9P0P8M8_ACAOB</name>
<comment type="caution">
    <text evidence="1">The sequence shown here is derived from an EMBL/GenBank/DDBJ whole genome shotgun (WGS) entry which is preliminary data.</text>
</comment>
<reference evidence="1" key="1">
    <citation type="submission" date="2022-03" db="EMBL/GenBank/DDBJ databases">
        <authorList>
            <person name="Sayadi A."/>
        </authorList>
    </citation>
    <scope>NUCLEOTIDE SEQUENCE</scope>
</reference>
<keyword evidence="2" id="KW-1185">Reference proteome</keyword>
<dbReference type="Proteomes" id="UP001152888">
    <property type="component" value="Unassembled WGS sequence"/>
</dbReference>
<dbReference type="EMBL" id="CAKOFQ010006766">
    <property type="protein sequence ID" value="CAH1969851.1"/>
    <property type="molecule type" value="Genomic_DNA"/>
</dbReference>
<accession>A0A9P0P8M8</accession>
<sequence length="34" mass="4112">MKRLFNLNLLSHFSIWKIHHHQVLLKLGVPHLQL</sequence>
<evidence type="ECO:0000313" key="2">
    <source>
        <dbReference type="Proteomes" id="UP001152888"/>
    </source>
</evidence>
<dbReference type="AlphaFoldDB" id="A0A9P0P8M8"/>
<evidence type="ECO:0000313" key="1">
    <source>
        <dbReference type="EMBL" id="CAH1969851.1"/>
    </source>
</evidence>
<proteinExistence type="predicted"/>
<organism evidence="1 2">
    <name type="scientific">Acanthoscelides obtectus</name>
    <name type="common">Bean weevil</name>
    <name type="synonym">Bruchus obtectus</name>
    <dbReference type="NCBI Taxonomy" id="200917"/>
    <lineage>
        <taxon>Eukaryota</taxon>
        <taxon>Metazoa</taxon>
        <taxon>Ecdysozoa</taxon>
        <taxon>Arthropoda</taxon>
        <taxon>Hexapoda</taxon>
        <taxon>Insecta</taxon>
        <taxon>Pterygota</taxon>
        <taxon>Neoptera</taxon>
        <taxon>Endopterygota</taxon>
        <taxon>Coleoptera</taxon>
        <taxon>Polyphaga</taxon>
        <taxon>Cucujiformia</taxon>
        <taxon>Chrysomeloidea</taxon>
        <taxon>Chrysomelidae</taxon>
        <taxon>Bruchinae</taxon>
        <taxon>Bruchini</taxon>
        <taxon>Acanthoscelides</taxon>
    </lineage>
</organism>
<protein>
    <submittedName>
        <fullName evidence="1">Uncharacterized protein</fullName>
    </submittedName>
</protein>